<dbReference type="AlphaFoldDB" id="A0A0E9MNC0"/>
<dbReference type="STRING" id="1219043.SCH01S_28_01480"/>
<evidence type="ECO:0000256" key="2">
    <source>
        <dbReference type="ARBA" id="ARBA00022723"/>
    </source>
</evidence>
<dbReference type="InterPro" id="IPR036264">
    <property type="entry name" value="Bact_exopeptidase_dim_dom"/>
</dbReference>
<dbReference type="Gene3D" id="3.40.630.10">
    <property type="entry name" value="Zn peptidases"/>
    <property type="match status" value="1"/>
</dbReference>
<dbReference type="Proteomes" id="UP000033202">
    <property type="component" value="Unassembled WGS sequence"/>
</dbReference>
<proteinExistence type="predicted"/>
<keyword evidence="2" id="KW-0479">Metal-binding</keyword>
<dbReference type="SUPFAM" id="SSF53187">
    <property type="entry name" value="Zn-dependent exopeptidases"/>
    <property type="match status" value="1"/>
</dbReference>
<evidence type="ECO:0000313" key="6">
    <source>
        <dbReference type="EMBL" id="GAO39287.1"/>
    </source>
</evidence>
<dbReference type="InterPro" id="IPR002933">
    <property type="entry name" value="Peptidase_M20"/>
</dbReference>
<evidence type="ECO:0000256" key="3">
    <source>
        <dbReference type="ARBA" id="ARBA00022801"/>
    </source>
</evidence>
<evidence type="ECO:0000256" key="4">
    <source>
        <dbReference type="SAM" id="SignalP"/>
    </source>
</evidence>
<dbReference type="GO" id="GO:0046872">
    <property type="term" value="F:metal ion binding"/>
    <property type="evidence" value="ECO:0007669"/>
    <property type="project" value="UniProtKB-KW"/>
</dbReference>
<sequence>MKRALLCLAFIATALPAKTPAPDVRAWRHAHERQLLEDFSAFVAMPNVATTLADVDRNAAFLSGQLQARGFTTRLLRASEGTPATVYGERRTPGAKRTVLFYAHYDGQPIGQKGWTSKPFEPVVRAGDQIVDWRSASGPLNPDWRIYGRGTGDDKASVQAMLSALDALKARGIKPSVNIKIIWEGEEEQGSPHLAEIVRANRDLLKADLLIMGDGPMHQSGKQMINFGNRGITGFRMTVYGPNRPLHDGHYGSWVPSPSVMMARLIASMRDDDGKILIPGIYDDVAPLTAADRDALAALPPIEDDLRRQFAIGRTLTERLANGYLQPTFNVRAIHVGDEGPDAANAIATEATASFDIRLVPNQKPARVREQVERHLAGQGWFVVHATPDAATRLAHPKIVRVDWDEGSSEAVKTPLDTPAAGAVAQSIGRTVGYPVLKLPISGGSSGIADVVNALDVPMVGVSIANFDDNQHARNENLRLGNLWDGIEVYAGLLADMNW</sequence>
<comment type="caution">
    <text evidence="6">The sequence shown here is derived from an EMBL/GenBank/DDBJ whole genome shotgun (WGS) entry which is preliminary data.</text>
</comment>
<dbReference type="RefSeq" id="WP_046348092.1">
    <property type="nucleotide sequence ID" value="NZ_BBWU01000028.1"/>
</dbReference>
<dbReference type="Gene3D" id="3.30.70.360">
    <property type="match status" value="1"/>
</dbReference>
<gene>
    <name evidence="6" type="ORF">SCH01S_28_01480</name>
</gene>
<keyword evidence="1" id="KW-0645">Protease</keyword>
<dbReference type="SUPFAM" id="SSF55031">
    <property type="entry name" value="Bacterial exopeptidase dimerisation domain"/>
    <property type="match status" value="1"/>
</dbReference>
<feature type="domain" description="Peptidase M20 dimerisation" evidence="5">
    <location>
        <begin position="228"/>
        <end position="377"/>
    </location>
</feature>
<dbReference type="Pfam" id="PF01546">
    <property type="entry name" value="Peptidase_M20"/>
    <property type="match status" value="1"/>
</dbReference>
<dbReference type="PANTHER" id="PTHR43270">
    <property type="entry name" value="BETA-ALA-HIS DIPEPTIDASE"/>
    <property type="match status" value="1"/>
</dbReference>
<feature type="signal peptide" evidence="4">
    <location>
        <begin position="1"/>
        <end position="17"/>
    </location>
</feature>
<protein>
    <submittedName>
        <fullName evidence="6">Peptidase M20 family protein</fullName>
    </submittedName>
</protein>
<dbReference type="GO" id="GO:0008233">
    <property type="term" value="F:peptidase activity"/>
    <property type="evidence" value="ECO:0007669"/>
    <property type="project" value="UniProtKB-KW"/>
</dbReference>
<name>A0A0E9MNC0_9SPHN</name>
<organism evidence="6 7">
    <name type="scientific">Sphingomonas changbaiensis NBRC 104936</name>
    <dbReference type="NCBI Taxonomy" id="1219043"/>
    <lineage>
        <taxon>Bacteria</taxon>
        <taxon>Pseudomonadati</taxon>
        <taxon>Pseudomonadota</taxon>
        <taxon>Alphaproteobacteria</taxon>
        <taxon>Sphingomonadales</taxon>
        <taxon>Sphingomonadaceae</taxon>
        <taxon>Sphingomonas</taxon>
    </lineage>
</organism>
<evidence type="ECO:0000259" key="5">
    <source>
        <dbReference type="Pfam" id="PF07687"/>
    </source>
</evidence>
<keyword evidence="7" id="KW-1185">Reference proteome</keyword>
<keyword evidence="4" id="KW-0732">Signal</keyword>
<dbReference type="OrthoDB" id="9761532at2"/>
<reference evidence="6 7" key="1">
    <citation type="submission" date="2015-04" db="EMBL/GenBank/DDBJ databases">
        <title>Whole genome shotgun sequence of Sphingomonas changbaiensis NBRC 104936.</title>
        <authorList>
            <person name="Katano-Makiyama Y."/>
            <person name="Hosoyama A."/>
            <person name="Hashimoto M."/>
            <person name="Noguchi M."/>
            <person name="Tsuchikane K."/>
            <person name="Ohji S."/>
            <person name="Yamazoe A."/>
            <person name="Ichikawa N."/>
            <person name="Kimura A."/>
            <person name="Fujita N."/>
        </authorList>
    </citation>
    <scope>NUCLEOTIDE SEQUENCE [LARGE SCALE GENOMIC DNA]</scope>
    <source>
        <strain evidence="6 7">NBRC 104936</strain>
    </source>
</reference>
<evidence type="ECO:0000313" key="7">
    <source>
        <dbReference type="Proteomes" id="UP000033202"/>
    </source>
</evidence>
<feature type="chain" id="PRO_5002429227" evidence="4">
    <location>
        <begin position="18"/>
        <end position="499"/>
    </location>
</feature>
<dbReference type="GO" id="GO:0006508">
    <property type="term" value="P:proteolysis"/>
    <property type="evidence" value="ECO:0007669"/>
    <property type="project" value="UniProtKB-KW"/>
</dbReference>
<keyword evidence="3" id="KW-0378">Hydrolase</keyword>
<dbReference type="PANTHER" id="PTHR43270:SF8">
    <property type="entry name" value="DI- AND TRIPEPTIDASE DUG2-RELATED"/>
    <property type="match status" value="1"/>
</dbReference>
<evidence type="ECO:0000256" key="1">
    <source>
        <dbReference type="ARBA" id="ARBA00022670"/>
    </source>
</evidence>
<dbReference type="EMBL" id="BBWU01000028">
    <property type="protein sequence ID" value="GAO39287.1"/>
    <property type="molecule type" value="Genomic_DNA"/>
</dbReference>
<dbReference type="InterPro" id="IPR011650">
    <property type="entry name" value="Peptidase_M20_dimer"/>
</dbReference>
<dbReference type="InterPro" id="IPR051458">
    <property type="entry name" value="Cyt/Met_Dipeptidase"/>
</dbReference>
<accession>A0A0E9MNC0</accession>
<dbReference type="Pfam" id="PF07687">
    <property type="entry name" value="M20_dimer"/>
    <property type="match status" value="1"/>
</dbReference>